<dbReference type="EMBL" id="MU274935">
    <property type="protein sequence ID" value="KAI0085093.1"/>
    <property type="molecule type" value="Genomic_DNA"/>
</dbReference>
<dbReference type="Proteomes" id="UP001055072">
    <property type="component" value="Unassembled WGS sequence"/>
</dbReference>
<keyword evidence="2" id="KW-1185">Reference proteome</keyword>
<sequence>MLNRRLLQCFALLLALVLGNVHAYTQPEFCAQGCYQAIANLKFRDYDVNQTYVGMRCASRLAVSSVYACFNLRCSSRYTFNESFGYLEHFCEEYGFLPLNGAYEDVIHDVIAEYGSIENVPVIEPSTFKDTVSNTIMSSQRYYDLSTKTLVTWQHEMYIHHAFGWSMYVMAACVVFFGVFNRLMAFIVHRYLAKSPLASDAERSAAVSGHGVTPNAGFFNKVHNLWVKHIILPATFGYRHIQPWGWCTIPTRLQSILVIVYFALNFIFCAVDWRLFAGNTYWDSTTRQFWRYFADRTGIICFANLPLVWLFAGRNDVLLWLTGWSFSTFNVFHRYAARIATVQAALHSIAYTVVYRLSSNGSWAGYKAELPEQWFYTGIGATVVMSVLIGLSTLPFRAYMYEFFLAVHVGFSVIIIIFLFLHVRIFDGEYDPYLWTCVGFWVFDRFLRLVRIVVLNYRVILPGKNDPLKRSQATASYDPDGDIIRLTVRPSTNFLVGAGIHYYIYTPTSSAFRLWENRPFTLGTWKSLPLSDDAPVHESSLHKDGSASPTSSDTKSISTGDAALHPTQQELMFLIRPYKGMTQTLKKQLLEAPGYTKNMRVLIEGPYGVAADLRQYERMLMISGGSGVTGLLAYLYEFERLVEVHSRGRTSRFVWAAREPRFVADVIEKDLPSFVGRADTKLDFFMTRGDDKTSTVEQALARASKGRSFEKDNAAAVTYGRPDFRALLDQEIAQFVSESSRLAVVVCGPGRLADDIRREVVRCIGSKIDASRIELYEESFGW</sequence>
<keyword evidence="1" id="KW-0472">Membrane</keyword>
<name>A0ACB8TSQ7_9APHY</name>
<comment type="caution">
    <text evidence="1">The sequence shown here is derived from an EMBL/GenBank/DDBJ whole genome shotgun (WGS) entry which is preliminary data.</text>
</comment>
<protein>
    <submittedName>
        <fullName evidence="1">Ferric reductase like transmembrane component-domain-containing protein</fullName>
    </submittedName>
</protein>
<evidence type="ECO:0000313" key="1">
    <source>
        <dbReference type="EMBL" id="KAI0085093.1"/>
    </source>
</evidence>
<evidence type="ECO:0000313" key="2">
    <source>
        <dbReference type="Proteomes" id="UP001055072"/>
    </source>
</evidence>
<gene>
    <name evidence="1" type="ORF">BDY19DRAFT_909367</name>
</gene>
<proteinExistence type="predicted"/>
<accession>A0ACB8TSQ7</accession>
<reference evidence="1" key="1">
    <citation type="journal article" date="2021" name="Environ. Microbiol.">
        <title>Gene family expansions and transcriptome signatures uncover fungal adaptations to wood decay.</title>
        <authorList>
            <person name="Hage H."/>
            <person name="Miyauchi S."/>
            <person name="Viragh M."/>
            <person name="Drula E."/>
            <person name="Min B."/>
            <person name="Chaduli D."/>
            <person name="Navarro D."/>
            <person name="Favel A."/>
            <person name="Norest M."/>
            <person name="Lesage-Meessen L."/>
            <person name="Balint B."/>
            <person name="Merenyi Z."/>
            <person name="de Eugenio L."/>
            <person name="Morin E."/>
            <person name="Martinez A.T."/>
            <person name="Baldrian P."/>
            <person name="Stursova M."/>
            <person name="Martinez M.J."/>
            <person name="Novotny C."/>
            <person name="Magnuson J.K."/>
            <person name="Spatafora J.W."/>
            <person name="Maurice S."/>
            <person name="Pangilinan J."/>
            <person name="Andreopoulos W."/>
            <person name="LaButti K."/>
            <person name="Hundley H."/>
            <person name="Na H."/>
            <person name="Kuo A."/>
            <person name="Barry K."/>
            <person name="Lipzen A."/>
            <person name="Henrissat B."/>
            <person name="Riley R."/>
            <person name="Ahrendt S."/>
            <person name="Nagy L.G."/>
            <person name="Grigoriev I.V."/>
            <person name="Martin F."/>
            <person name="Rosso M.N."/>
        </authorList>
    </citation>
    <scope>NUCLEOTIDE SEQUENCE</scope>
    <source>
        <strain evidence="1">CBS 384.51</strain>
    </source>
</reference>
<organism evidence="1 2">
    <name type="scientific">Irpex rosettiformis</name>
    <dbReference type="NCBI Taxonomy" id="378272"/>
    <lineage>
        <taxon>Eukaryota</taxon>
        <taxon>Fungi</taxon>
        <taxon>Dikarya</taxon>
        <taxon>Basidiomycota</taxon>
        <taxon>Agaricomycotina</taxon>
        <taxon>Agaricomycetes</taxon>
        <taxon>Polyporales</taxon>
        <taxon>Irpicaceae</taxon>
        <taxon>Irpex</taxon>
    </lineage>
</organism>
<keyword evidence="1" id="KW-0812">Transmembrane</keyword>